<proteinExistence type="predicted"/>
<feature type="compositionally biased region" description="Basic and acidic residues" evidence="6">
    <location>
        <begin position="1046"/>
        <end position="1055"/>
    </location>
</feature>
<dbReference type="PRINTS" id="PR00888">
    <property type="entry name" value="SM22CALPONIN"/>
</dbReference>
<evidence type="ECO:0000256" key="6">
    <source>
        <dbReference type="SAM" id="MobiDB-lite"/>
    </source>
</evidence>
<feature type="region of interest" description="Disordered" evidence="6">
    <location>
        <begin position="1290"/>
        <end position="1312"/>
    </location>
</feature>
<feature type="compositionally biased region" description="Polar residues" evidence="6">
    <location>
        <begin position="1809"/>
        <end position="1826"/>
    </location>
</feature>
<feature type="compositionally biased region" description="Basic and acidic residues" evidence="6">
    <location>
        <begin position="1786"/>
        <end position="1808"/>
    </location>
</feature>
<feature type="compositionally biased region" description="Basic and acidic residues" evidence="6">
    <location>
        <begin position="287"/>
        <end position="296"/>
    </location>
</feature>
<evidence type="ECO:0000256" key="1">
    <source>
        <dbReference type="ARBA" id="ARBA00022723"/>
    </source>
</evidence>
<dbReference type="InterPro" id="IPR003096">
    <property type="entry name" value="SM22_calponin"/>
</dbReference>
<feature type="domain" description="LIM zinc-binding" evidence="8">
    <location>
        <begin position="1910"/>
        <end position="1976"/>
    </location>
</feature>
<dbReference type="Pfam" id="PF15949">
    <property type="entry name" value="DUF4757"/>
    <property type="match status" value="2"/>
</dbReference>
<feature type="compositionally biased region" description="Polar residues" evidence="6">
    <location>
        <begin position="948"/>
        <end position="957"/>
    </location>
</feature>
<feature type="region of interest" description="Disordered" evidence="6">
    <location>
        <begin position="1333"/>
        <end position="1371"/>
    </location>
</feature>
<feature type="compositionally biased region" description="Polar residues" evidence="6">
    <location>
        <begin position="1421"/>
        <end position="1438"/>
    </location>
</feature>
<sequence length="1982" mass="222375">MASPGLEVEGNQQQHRDASHEPAVYEARKWIEAVTGRCFGEKGFRSGLENGILLCELLNSIKPGLVKKVNRLPTPIAGLDNITLFLRGCEELGLKGTQLFDTSDLQDTSIRANIKGSDCCRKLKNVLITIYWLGKAANSCASYSGPTLNLKEFEGLLSQMRKEAEDLESPKRSIRDSGYIDCWDSERSDSLSPPQHGRDDSFDSLDSFGSRSQQTPSPDVVIRGSSDGRGSDSESDVPHRKMPDTRKDDMLARRTSCNEPRSAMPFNQYLPNKSNHSAYVPTPLRKKAAEGEEFRKSWSTATSPIGGERPFSHPETIEEENCEDDGRAPCKRRGGPEDDPRAVTSRVDNVQCQEIGQSQSQTDGPKKSLQHKWEGKDEEEVKRLQRLEKAGIRVLPASVRYSSPKPASEESQPAPPDIILRRENDFLKSQQERESDSEEEEQRLPDIEKDDLASRKARMNQLKPKVPHNQFLPMPCSKSEEKWENIKKATHRVTSSSLDRQLQGVTSESQTQVQSPGPSEILTRRENPFLKPLQNDSEEEEQGGQVTFPNVQRDDLAKRRAQGGPAPYRETQPFVKASITQSDLEKWERLKLSTDTSESQTQVQSPGPSEILTRRENPFLKPLQNDSEEEEQGGQVTVPNVQRDDLAKRRAQGGPAPYRETQPFVKASITQSDLEKWERLKLSTDTSESQAQVQSPSPSEILTRRENPFLKPLQNDSEEEEQGGQVTVPNVQRDDLAKRRAQGGPAPYRETQPFVKASITQSDLEKWERLKLSTDTSEGTSKPLCQACMDKGLPAIEAETAALDDLASRRARANRKALGSKQRFVHFGPVTEIDQKCWEKLSIARAESESEPAGYGSHSEAEASRCLVSAASSSIQHIEQVASEPQQSFIAKYCPGSFSFVQAVCTPTRQEGAQRPAETQEDSEEGGQEERQPNPEKDDMLARRTGAFQKTSSSPTYNKFLPMPASLQQKKEGTKGTIKEEMTKQRLDCILTSSALSSLEDQYRQVTPTSTATVGVTTKESPRTTGTFLQLRKREMAKEEEEQEEEAVKESFPDLEKDDMMSCRALAFHRQTATAASQFLPVPASQQTGTSEVSQCLPVPASQQTRTSEASKDDDKPRRRPSWLDDDLPPTYSHRASVSDDAESMSMIDMRCEEEAILQPHSKARHEHLHDLHNRLREEEDKWQDDLARWKNRRRSASQDLIKKEEERKKVERLLSGDRDLSERRKSIKTYREIVEEKERREKELHEAYKNARSPEEAETILRRYTQRFTVSEAVLEGLEMPKFLQRSLSVDSDTPLSPTKEASNPMKYLRQQSLPAPKFTATVEATISVVPQPQVSPPQTSPTQTVSTKAVPILSPKPYSQPKNSQPGLRSFTVDGIVRVNGEAFSGAEAEKESTPVKIPPTKSQGIESTARVNTAPVKSHTSPFKSQENTEVNTSPAKIHLESRVDASPVSSPEQPGQDKPPVNSQKDTSGMDSAPARPTSLLTDPCRENLVSEEQGLYLKTQQDKETEPSQKDEERAVQALETPTRSVEISVVTEQKDDDNENSPREGHLNVNYQSTAVLNTVQYSLTTKQPEEKNVASEKRQVSPTEILTSYLPVKQVLTSSGSALPRGWESCVHREFFTQSDSGPSEENSNIPVPPFSLPKRNDYWSWDPEEERKRQERWQQEQERLLQEKYQREQEKLKQEWERAQKEVEEEERRYHEEERKILEETVAPLTPRSSTLSSPSRSDQPLLPLDPEGPIVMSLADWERKQELLEKQAQRSKAEACEKDEKPRQTTNQQAVAKEQEPTVKTEEQVKVTESSHSHTETLAQSKKNSQKLLSDNSNPAASELEFISGASWNNKQPRTKQPVEVWRKTASLDRSWSQTAVAGGMKRSGSYENLGTTPSKSSPCSPNLQTQSPNRSISGKKLCSSCAQPLGKGAAMIIETLSLYFHIQCFKCGVCKGHLGDTTTGTDVRIRNGILNCNECYIRSRTAGQPTTL</sequence>
<feature type="compositionally biased region" description="Low complexity" evidence="6">
    <location>
        <begin position="1717"/>
        <end position="1730"/>
    </location>
</feature>
<keyword evidence="10" id="KW-1185">Reference proteome</keyword>
<feature type="region of interest" description="Disordered" evidence="6">
    <location>
        <begin position="1"/>
        <end position="21"/>
    </location>
</feature>
<feature type="compositionally biased region" description="Basic and acidic residues" evidence="6">
    <location>
        <begin position="371"/>
        <end position="391"/>
    </location>
</feature>
<evidence type="ECO:0000313" key="9">
    <source>
        <dbReference type="EMBL" id="KAK6493612.1"/>
    </source>
</evidence>
<dbReference type="Pfam" id="PF00412">
    <property type="entry name" value="LIM"/>
    <property type="match status" value="1"/>
</dbReference>
<gene>
    <name evidence="9" type="ORF">HHUSO_G3237</name>
</gene>
<keyword evidence="2 4" id="KW-0862">Zinc</keyword>
<feature type="region of interest" description="Disordered" evidence="6">
    <location>
        <begin position="185"/>
        <end position="476"/>
    </location>
</feature>
<dbReference type="InterPro" id="IPR001781">
    <property type="entry name" value="Znf_LIM"/>
</dbReference>
<dbReference type="SMART" id="SM00033">
    <property type="entry name" value="CH"/>
    <property type="match status" value="1"/>
</dbReference>
<feature type="region of interest" description="Disordered" evidence="6">
    <location>
        <begin position="1013"/>
        <end position="1055"/>
    </location>
</feature>
<accession>A0ABR1A930</accession>
<feature type="compositionally biased region" description="Basic and acidic residues" evidence="6">
    <location>
        <begin position="673"/>
        <end position="682"/>
    </location>
</feature>
<dbReference type="CDD" id="cd08368">
    <property type="entry name" value="LIM"/>
    <property type="match status" value="1"/>
</dbReference>
<feature type="domain" description="Calponin-homology (CH)" evidence="7">
    <location>
        <begin position="21"/>
        <end position="138"/>
    </location>
</feature>
<dbReference type="InterPro" id="IPR001715">
    <property type="entry name" value="CH_dom"/>
</dbReference>
<dbReference type="PROSITE" id="PS50023">
    <property type="entry name" value="LIM_DOMAIN_2"/>
    <property type="match status" value="1"/>
</dbReference>
<feature type="compositionally biased region" description="Basic and acidic residues" evidence="6">
    <location>
        <begin position="1749"/>
        <end position="1776"/>
    </location>
</feature>
<feature type="compositionally biased region" description="Polar residues" evidence="6">
    <location>
        <begin position="683"/>
        <end position="700"/>
    </location>
</feature>
<dbReference type="InterPro" id="IPR036872">
    <property type="entry name" value="CH_dom_sf"/>
</dbReference>
<feature type="compositionally biased region" description="Polar residues" evidence="6">
    <location>
        <begin position="1403"/>
        <end position="1414"/>
    </location>
</feature>
<dbReference type="SUPFAM" id="SSF47576">
    <property type="entry name" value="Calponin-homology domain, CH-domain"/>
    <property type="match status" value="1"/>
</dbReference>
<feature type="compositionally biased region" description="Basic and acidic residues" evidence="6">
    <location>
        <begin position="583"/>
        <end position="592"/>
    </location>
</feature>
<evidence type="ECO:0000256" key="3">
    <source>
        <dbReference type="ARBA" id="ARBA00023038"/>
    </source>
</evidence>
<keyword evidence="3 4" id="KW-0440">LIM domain</keyword>
<dbReference type="PROSITE" id="PS50021">
    <property type="entry name" value="CH"/>
    <property type="match status" value="1"/>
</dbReference>
<dbReference type="PANTHER" id="PTHR15551">
    <property type="entry name" value="LIM DOMAIN ONLY 7"/>
    <property type="match status" value="1"/>
</dbReference>
<dbReference type="SMART" id="SM00132">
    <property type="entry name" value="LIM"/>
    <property type="match status" value="1"/>
</dbReference>
<feature type="compositionally biased region" description="Polar residues" evidence="6">
    <location>
        <begin position="1290"/>
        <end position="1303"/>
    </location>
</feature>
<comment type="caution">
    <text evidence="9">The sequence shown here is derived from an EMBL/GenBank/DDBJ whole genome shotgun (WGS) entry which is preliminary data.</text>
</comment>
<evidence type="ECO:0000259" key="7">
    <source>
        <dbReference type="PROSITE" id="PS50021"/>
    </source>
</evidence>
<evidence type="ECO:0000259" key="8">
    <source>
        <dbReference type="PROSITE" id="PS50023"/>
    </source>
</evidence>
<keyword evidence="1 4" id="KW-0479">Metal-binding</keyword>
<evidence type="ECO:0000256" key="2">
    <source>
        <dbReference type="ARBA" id="ARBA00022833"/>
    </source>
</evidence>
<feature type="compositionally biased region" description="Basic and acidic residues" evidence="6">
    <location>
        <begin position="442"/>
        <end position="454"/>
    </location>
</feature>
<feature type="compositionally biased region" description="Basic and acidic residues" evidence="6">
    <location>
        <begin position="1505"/>
        <end position="1520"/>
    </location>
</feature>
<dbReference type="InterPro" id="IPR031865">
    <property type="entry name" value="DUF4757"/>
</dbReference>
<feature type="region of interest" description="Disordered" evidence="6">
    <location>
        <begin position="1385"/>
        <end position="1558"/>
    </location>
</feature>
<dbReference type="Proteomes" id="UP001369086">
    <property type="component" value="Unassembled WGS sequence"/>
</dbReference>
<keyword evidence="5" id="KW-0175">Coiled coil</keyword>
<feature type="region of interest" description="Disordered" evidence="6">
    <location>
        <begin position="1683"/>
        <end position="1826"/>
    </location>
</feature>
<feature type="coiled-coil region" evidence="5">
    <location>
        <begin position="1173"/>
        <end position="1251"/>
    </location>
</feature>
<feature type="compositionally biased region" description="Polar residues" evidence="6">
    <location>
        <begin position="1465"/>
        <end position="1474"/>
    </location>
</feature>
<name>A0ABR1A930_HUSHU</name>
<feature type="compositionally biased region" description="Polar residues" evidence="6">
    <location>
        <begin position="593"/>
        <end position="607"/>
    </location>
</feature>
<evidence type="ECO:0000313" key="10">
    <source>
        <dbReference type="Proteomes" id="UP001369086"/>
    </source>
</evidence>
<feature type="compositionally biased region" description="Polar residues" evidence="6">
    <location>
        <begin position="1624"/>
        <end position="1637"/>
    </location>
</feature>
<organism evidence="9 10">
    <name type="scientific">Huso huso</name>
    <name type="common">Beluga</name>
    <name type="synonym">Acipenser huso</name>
    <dbReference type="NCBI Taxonomy" id="61971"/>
    <lineage>
        <taxon>Eukaryota</taxon>
        <taxon>Metazoa</taxon>
        <taxon>Chordata</taxon>
        <taxon>Craniata</taxon>
        <taxon>Vertebrata</taxon>
        <taxon>Euteleostomi</taxon>
        <taxon>Actinopterygii</taxon>
        <taxon>Chondrostei</taxon>
        <taxon>Acipenseriformes</taxon>
        <taxon>Acipenseridae</taxon>
        <taxon>Huso</taxon>
    </lineage>
</organism>
<dbReference type="Gene3D" id="2.10.110.10">
    <property type="entry name" value="Cysteine Rich Protein"/>
    <property type="match status" value="1"/>
</dbReference>
<dbReference type="Gene3D" id="1.10.418.10">
    <property type="entry name" value="Calponin-like domain"/>
    <property type="match status" value="1"/>
</dbReference>
<feature type="compositionally biased region" description="Basic and acidic residues" evidence="6">
    <location>
        <begin position="419"/>
        <end position="434"/>
    </location>
</feature>
<evidence type="ECO:0000256" key="4">
    <source>
        <dbReference type="PROSITE-ProRule" id="PRU00125"/>
    </source>
</evidence>
<dbReference type="EMBL" id="JAHFZB010000002">
    <property type="protein sequence ID" value="KAK6493612.1"/>
    <property type="molecule type" value="Genomic_DNA"/>
</dbReference>
<feature type="compositionally biased region" description="Polar residues" evidence="6">
    <location>
        <begin position="492"/>
        <end position="517"/>
    </location>
</feature>
<feature type="compositionally biased region" description="Basic and acidic residues" evidence="6">
    <location>
        <begin position="928"/>
        <end position="942"/>
    </location>
</feature>
<feature type="region of interest" description="Disordered" evidence="6">
    <location>
        <begin position="1624"/>
        <end position="1650"/>
    </location>
</feature>
<reference evidence="9 10" key="1">
    <citation type="submission" date="2021-05" db="EMBL/GenBank/DDBJ databases">
        <authorList>
            <person name="Zahm M."/>
            <person name="Klopp C."/>
            <person name="Cabau C."/>
            <person name="Kuhl H."/>
            <person name="Suciu R."/>
            <person name="Ciorpac M."/>
            <person name="Holostenco D."/>
            <person name="Gessner J."/>
            <person name="Wuertz S."/>
            <person name="Hohne C."/>
            <person name="Stock M."/>
            <person name="Gislard M."/>
            <person name="Lluch J."/>
            <person name="Milhes M."/>
            <person name="Lampietro C."/>
            <person name="Lopez Roques C."/>
            <person name="Donnadieu C."/>
            <person name="Du K."/>
            <person name="Schartl M."/>
            <person name="Guiguen Y."/>
        </authorList>
    </citation>
    <scope>NUCLEOTIDE SEQUENCE [LARGE SCALE GENOMIC DNA]</scope>
    <source>
        <strain evidence="9">Hh-F2</strain>
        <tissue evidence="9">Blood</tissue>
    </source>
</reference>
<feature type="region of interest" description="Disordered" evidence="6">
    <location>
        <begin position="1089"/>
        <end position="1146"/>
    </location>
</feature>
<evidence type="ECO:0000256" key="5">
    <source>
        <dbReference type="SAM" id="Coils"/>
    </source>
</evidence>
<feature type="compositionally biased region" description="Polar residues" evidence="6">
    <location>
        <begin position="1879"/>
        <end position="1905"/>
    </location>
</feature>
<feature type="compositionally biased region" description="Basic and acidic residues" evidence="6">
    <location>
        <begin position="969"/>
        <end position="980"/>
    </location>
</feature>
<protein>
    <submittedName>
        <fullName evidence="9">LIM and calponin homology domains-containing protein 1-like isoform X1</fullName>
    </submittedName>
</protein>
<feature type="compositionally biased region" description="Basic and acidic residues" evidence="6">
    <location>
        <begin position="1683"/>
        <end position="1711"/>
    </location>
</feature>
<feature type="compositionally biased region" description="Polar residues" evidence="6">
    <location>
        <begin position="346"/>
        <end position="363"/>
    </location>
</feature>
<dbReference type="Pfam" id="PF00307">
    <property type="entry name" value="CH"/>
    <property type="match status" value="1"/>
</dbReference>
<feature type="compositionally biased region" description="Basic and acidic residues" evidence="6">
    <location>
        <begin position="229"/>
        <end position="252"/>
    </location>
</feature>
<feature type="region of interest" description="Disordered" evidence="6">
    <location>
        <begin position="909"/>
        <end position="980"/>
    </location>
</feature>
<feature type="compositionally biased region" description="Basic and acidic residues" evidence="6">
    <location>
        <begin position="324"/>
        <end position="341"/>
    </location>
</feature>
<dbReference type="PANTHER" id="PTHR15551:SF3">
    <property type="entry name" value="LIM AND CALPONIN HOMOLOGY DOMAINS-CONTAINING PROTEIN 1"/>
    <property type="match status" value="1"/>
</dbReference>
<feature type="region of interest" description="Disordered" evidence="6">
    <location>
        <begin position="1866"/>
        <end position="1905"/>
    </location>
</feature>
<dbReference type="PROSITE" id="PS00478">
    <property type="entry name" value="LIM_DOMAIN_1"/>
    <property type="match status" value="1"/>
</dbReference>
<feature type="region of interest" description="Disordered" evidence="6">
    <location>
        <begin position="488"/>
        <end position="752"/>
    </location>
</feature>